<keyword evidence="3" id="KW-1185">Reference proteome</keyword>
<sequence>MDATIVQLEAKVARRREDAELLRKQNEIMQHRCECLESVRKTVKAQHSVTIAQHLERIRDLQNVQEEIDERKAVLSALVDARKRTLCNQLQQDHVATRLRAVIEEEEDENQQFELTMQRELERVKHKQEGDQRFQCLLERHNALQQRHIDDASTIQQLEVRN</sequence>
<evidence type="ECO:0000256" key="1">
    <source>
        <dbReference type="SAM" id="Coils"/>
    </source>
</evidence>
<reference evidence="2 3" key="1">
    <citation type="submission" date="2012-05" db="EMBL/GenBank/DDBJ databases">
        <title>Recombination and specialization in a pathogen metapopulation.</title>
        <authorList>
            <person name="Gardiner A."/>
            <person name="Kemen E."/>
            <person name="Schultz-Larsen T."/>
            <person name="MacLean D."/>
            <person name="Van Oosterhout C."/>
            <person name="Jones J.D.G."/>
        </authorList>
    </citation>
    <scope>NUCLEOTIDE SEQUENCE [LARGE SCALE GENOMIC DNA]</scope>
    <source>
        <strain evidence="2 3">Ac Nc2</strain>
    </source>
</reference>
<evidence type="ECO:0000313" key="3">
    <source>
        <dbReference type="Proteomes" id="UP000053237"/>
    </source>
</evidence>
<keyword evidence="1" id="KW-0175">Coiled coil</keyword>
<dbReference type="AlphaFoldDB" id="A0A024GF58"/>
<proteinExistence type="predicted"/>
<accession>A0A024GF58</accession>
<evidence type="ECO:0000313" key="2">
    <source>
        <dbReference type="EMBL" id="CCI44957.1"/>
    </source>
</evidence>
<organism evidence="2 3">
    <name type="scientific">Albugo candida</name>
    <dbReference type="NCBI Taxonomy" id="65357"/>
    <lineage>
        <taxon>Eukaryota</taxon>
        <taxon>Sar</taxon>
        <taxon>Stramenopiles</taxon>
        <taxon>Oomycota</taxon>
        <taxon>Peronosporomycetes</taxon>
        <taxon>Albuginales</taxon>
        <taxon>Albuginaceae</taxon>
        <taxon>Albugo</taxon>
    </lineage>
</organism>
<dbReference type="InParanoid" id="A0A024GF58"/>
<gene>
    <name evidence="2" type="ORF">BN9_058040</name>
</gene>
<name>A0A024GF58_9STRA</name>
<feature type="coiled-coil region" evidence="1">
    <location>
        <begin position="96"/>
        <end position="123"/>
    </location>
</feature>
<dbReference type="EMBL" id="CAIX01000084">
    <property type="protein sequence ID" value="CCI44957.1"/>
    <property type="molecule type" value="Genomic_DNA"/>
</dbReference>
<dbReference type="Proteomes" id="UP000053237">
    <property type="component" value="Unassembled WGS sequence"/>
</dbReference>
<comment type="caution">
    <text evidence="2">The sequence shown here is derived from an EMBL/GenBank/DDBJ whole genome shotgun (WGS) entry which is preliminary data.</text>
</comment>
<protein>
    <submittedName>
        <fullName evidence="2">Uncharacterized protein</fullName>
    </submittedName>
</protein>